<dbReference type="InterPro" id="IPR015946">
    <property type="entry name" value="KH_dom-like_a/b"/>
</dbReference>
<organism evidence="1 2">
    <name type="scientific">Pricia mediterranea</name>
    <dbReference type="NCBI Taxonomy" id="3076079"/>
    <lineage>
        <taxon>Bacteria</taxon>
        <taxon>Pseudomonadati</taxon>
        <taxon>Bacteroidota</taxon>
        <taxon>Flavobacteriia</taxon>
        <taxon>Flavobacteriales</taxon>
        <taxon>Flavobacteriaceae</taxon>
        <taxon>Pricia</taxon>
    </lineage>
</organism>
<accession>A0ABU3L3I4</accession>
<dbReference type="Gene3D" id="3.30.300.20">
    <property type="match status" value="1"/>
</dbReference>
<evidence type="ECO:0000313" key="1">
    <source>
        <dbReference type="EMBL" id="MDT7828310.1"/>
    </source>
</evidence>
<dbReference type="EMBL" id="JAVTTP010000001">
    <property type="protein sequence ID" value="MDT7828310.1"/>
    <property type="molecule type" value="Genomic_DNA"/>
</dbReference>
<reference evidence="1 2" key="1">
    <citation type="submission" date="2023-09" db="EMBL/GenBank/DDBJ databases">
        <title>Novel taxa isolated from Blanes Bay.</title>
        <authorList>
            <person name="Rey-Velasco X."/>
            <person name="Lucena T."/>
        </authorList>
    </citation>
    <scope>NUCLEOTIDE SEQUENCE [LARGE SCALE GENOMIC DNA]</scope>
    <source>
        <strain evidence="1 2">S334</strain>
    </source>
</reference>
<proteinExistence type="predicted"/>
<dbReference type="Proteomes" id="UP001250656">
    <property type="component" value="Unassembled WGS sequence"/>
</dbReference>
<gene>
    <name evidence="1" type="ORF">RQM65_06515</name>
</gene>
<name>A0ABU3L3I4_9FLAO</name>
<evidence type="ECO:0000313" key="2">
    <source>
        <dbReference type="Proteomes" id="UP001250656"/>
    </source>
</evidence>
<keyword evidence="2" id="KW-1185">Reference proteome</keyword>
<protein>
    <submittedName>
        <fullName evidence="1">OsmC family protein</fullName>
    </submittedName>
</protein>
<dbReference type="SUPFAM" id="SSF82784">
    <property type="entry name" value="OsmC-like"/>
    <property type="match status" value="1"/>
</dbReference>
<sequence length="103" mass="11512">MDYIIKAETIAGNDGDISIKQSKIPFGTTPNKAESLPNPAELFLGAFASCILKNVERFSEMMKFSYSKTSLLVKATRLENPPRIDEVSYELVVYSQDEKLNTC</sequence>
<dbReference type="RefSeq" id="WP_314013561.1">
    <property type="nucleotide sequence ID" value="NZ_JAVTTP010000001.1"/>
</dbReference>
<dbReference type="InterPro" id="IPR036102">
    <property type="entry name" value="OsmC/Ohrsf"/>
</dbReference>
<comment type="caution">
    <text evidence="1">The sequence shown here is derived from an EMBL/GenBank/DDBJ whole genome shotgun (WGS) entry which is preliminary data.</text>
</comment>